<evidence type="ECO:0000313" key="9">
    <source>
        <dbReference type="EMBL" id="KAG5459701.1"/>
    </source>
</evidence>
<dbReference type="InterPro" id="IPR015892">
    <property type="entry name" value="Carbonic_anhydrase_CS"/>
</dbReference>
<dbReference type="AlphaFoldDB" id="A0A8H7ZUG9"/>
<evidence type="ECO:0000256" key="6">
    <source>
        <dbReference type="ARBA" id="ARBA00048348"/>
    </source>
</evidence>
<evidence type="ECO:0000256" key="4">
    <source>
        <dbReference type="ARBA" id="ARBA00022833"/>
    </source>
</evidence>
<evidence type="ECO:0000256" key="3">
    <source>
        <dbReference type="ARBA" id="ARBA00022723"/>
    </source>
</evidence>
<comment type="function">
    <text evidence="8">Reversible hydration of carbon dioxide.</text>
</comment>
<keyword evidence="3 7" id="KW-0479">Metal-binding</keyword>
<evidence type="ECO:0000256" key="5">
    <source>
        <dbReference type="ARBA" id="ARBA00023239"/>
    </source>
</evidence>
<evidence type="ECO:0000256" key="7">
    <source>
        <dbReference type="PIRSR" id="PIRSR601765-1"/>
    </source>
</evidence>
<evidence type="ECO:0000313" key="10">
    <source>
        <dbReference type="Proteomes" id="UP000673691"/>
    </source>
</evidence>
<keyword evidence="4 7" id="KW-0862">Zinc</keyword>
<organism evidence="9 10">
    <name type="scientific">Olpidium bornovanus</name>
    <dbReference type="NCBI Taxonomy" id="278681"/>
    <lineage>
        <taxon>Eukaryota</taxon>
        <taxon>Fungi</taxon>
        <taxon>Fungi incertae sedis</taxon>
        <taxon>Olpidiomycota</taxon>
        <taxon>Olpidiomycotina</taxon>
        <taxon>Olpidiomycetes</taxon>
        <taxon>Olpidiales</taxon>
        <taxon>Olpidiaceae</taxon>
        <taxon>Olpidium</taxon>
    </lineage>
</organism>
<comment type="cofactor">
    <cofactor evidence="7">
        <name>Zn(2+)</name>
        <dbReference type="ChEBI" id="CHEBI:29105"/>
    </cofactor>
    <text evidence="7">Binds 1 zinc ion per subunit.</text>
</comment>
<comment type="caution">
    <text evidence="9">The sequence shown here is derived from an EMBL/GenBank/DDBJ whole genome shotgun (WGS) entry which is preliminary data.</text>
</comment>
<evidence type="ECO:0000256" key="8">
    <source>
        <dbReference type="RuleBase" id="RU003956"/>
    </source>
</evidence>
<evidence type="ECO:0000256" key="2">
    <source>
        <dbReference type="ARBA" id="ARBA00012925"/>
    </source>
</evidence>
<dbReference type="Gene3D" id="3.40.1050.10">
    <property type="entry name" value="Carbonic anhydrase"/>
    <property type="match status" value="1"/>
</dbReference>
<dbReference type="SUPFAM" id="SSF53056">
    <property type="entry name" value="beta-carbonic anhydrase, cab"/>
    <property type="match status" value="1"/>
</dbReference>
<protein>
    <recommendedName>
        <fullName evidence="2 8">Carbonic anhydrase</fullName>
        <ecNumber evidence="2 8">4.2.1.1</ecNumber>
    </recommendedName>
    <alternativeName>
        <fullName evidence="8">Carbonate dehydratase</fullName>
    </alternativeName>
</protein>
<keyword evidence="5 8" id="KW-0456">Lyase</keyword>
<dbReference type="EMBL" id="JAEFCI010006417">
    <property type="protein sequence ID" value="KAG5459701.1"/>
    <property type="molecule type" value="Genomic_DNA"/>
</dbReference>
<reference evidence="9 10" key="1">
    <citation type="journal article" name="Sci. Rep.">
        <title>Genome-scale phylogenetic analyses confirm Olpidium as the closest living zoosporic fungus to the non-flagellated, terrestrial fungi.</title>
        <authorList>
            <person name="Chang Y."/>
            <person name="Rochon D."/>
            <person name="Sekimoto S."/>
            <person name="Wang Y."/>
            <person name="Chovatia M."/>
            <person name="Sandor L."/>
            <person name="Salamov A."/>
            <person name="Grigoriev I.V."/>
            <person name="Stajich J.E."/>
            <person name="Spatafora J.W."/>
        </authorList>
    </citation>
    <scope>NUCLEOTIDE SEQUENCE [LARGE SCALE GENOMIC DNA]</scope>
    <source>
        <strain evidence="9">S191</strain>
    </source>
</reference>
<dbReference type="GO" id="GO:0071244">
    <property type="term" value="P:cellular response to carbon dioxide"/>
    <property type="evidence" value="ECO:0007669"/>
    <property type="project" value="TreeGrafter"/>
</dbReference>
<dbReference type="EC" id="4.2.1.1" evidence="2 8"/>
<feature type="binding site" evidence="7">
    <location>
        <position position="194"/>
    </location>
    <ligand>
        <name>Zn(2+)</name>
        <dbReference type="ChEBI" id="CHEBI:29105"/>
    </ligand>
</feature>
<name>A0A8H7ZUG9_9FUNG</name>
<dbReference type="GO" id="GO:0008270">
    <property type="term" value="F:zinc ion binding"/>
    <property type="evidence" value="ECO:0007669"/>
    <property type="project" value="UniProtKB-UniRule"/>
</dbReference>
<keyword evidence="10" id="KW-1185">Reference proteome</keyword>
<accession>A0A8H7ZUG9</accession>
<dbReference type="InterPro" id="IPR036874">
    <property type="entry name" value="Carbonic_anhydrase_sf"/>
</dbReference>
<dbReference type="PANTHER" id="PTHR11002">
    <property type="entry name" value="CARBONIC ANHYDRASE"/>
    <property type="match status" value="1"/>
</dbReference>
<dbReference type="OrthoDB" id="10248475at2759"/>
<feature type="binding site" evidence="7">
    <location>
        <position position="196"/>
    </location>
    <ligand>
        <name>Zn(2+)</name>
        <dbReference type="ChEBI" id="CHEBI:29105"/>
    </ligand>
</feature>
<dbReference type="GO" id="GO:0005737">
    <property type="term" value="C:cytoplasm"/>
    <property type="evidence" value="ECO:0007669"/>
    <property type="project" value="TreeGrafter"/>
</dbReference>
<dbReference type="GO" id="GO:0034599">
    <property type="term" value="P:cellular response to oxidative stress"/>
    <property type="evidence" value="ECO:0007669"/>
    <property type="project" value="TreeGrafter"/>
</dbReference>
<dbReference type="Proteomes" id="UP000673691">
    <property type="component" value="Unassembled WGS sequence"/>
</dbReference>
<dbReference type="InterPro" id="IPR001765">
    <property type="entry name" value="Carbonic_anhydrase"/>
</dbReference>
<dbReference type="GO" id="GO:0004089">
    <property type="term" value="F:carbonate dehydratase activity"/>
    <property type="evidence" value="ECO:0007669"/>
    <property type="project" value="UniProtKB-UniRule"/>
</dbReference>
<gene>
    <name evidence="9" type="ORF">BJ554DRAFT_8344</name>
</gene>
<dbReference type="PROSITE" id="PS00704">
    <property type="entry name" value="PROK_CO2_ANHYDRASE_1"/>
    <property type="match status" value="1"/>
</dbReference>
<comment type="catalytic activity">
    <reaction evidence="6 8">
        <text>hydrogencarbonate + H(+) = CO2 + H2O</text>
        <dbReference type="Rhea" id="RHEA:10748"/>
        <dbReference type="ChEBI" id="CHEBI:15377"/>
        <dbReference type="ChEBI" id="CHEBI:15378"/>
        <dbReference type="ChEBI" id="CHEBI:16526"/>
        <dbReference type="ChEBI" id="CHEBI:17544"/>
        <dbReference type="EC" id="4.2.1.1"/>
    </reaction>
</comment>
<evidence type="ECO:0000256" key="1">
    <source>
        <dbReference type="ARBA" id="ARBA00006217"/>
    </source>
</evidence>
<dbReference type="GO" id="GO:0015976">
    <property type="term" value="P:carbon utilization"/>
    <property type="evidence" value="ECO:0007669"/>
    <property type="project" value="InterPro"/>
</dbReference>
<sequence length="218" mass="22994">MPVGHARSRFAGRLSAKVFFQPAVSGAPPAPLSASGGGACFFPFSGARRLPSLHRNRACRSSSFSSCSAAAARLDSGRRCVSVSAAHSCGFCDRLAAMTAMAPTTPCAPTPTAKPRPITTTSLPPASAGGENGACSALSSGDPVDAISPHPRDVKFSDLLENNRRWAARVARERPGFFETLAKQQNPELMWIGCSDSRVPANQLLKLLPGEVFVHRYV</sequence>
<proteinExistence type="inferred from homology"/>
<dbReference type="Pfam" id="PF00484">
    <property type="entry name" value="Pro_CA"/>
    <property type="match status" value="1"/>
</dbReference>
<dbReference type="PANTHER" id="PTHR11002:SF76">
    <property type="entry name" value="CARBONIC ANHYDRASE"/>
    <property type="match status" value="1"/>
</dbReference>
<comment type="similarity">
    <text evidence="1 8">Belongs to the beta-class carbonic anhydrase family.</text>
</comment>